<evidence type="ECO:0000313" key="3">
    <source>
        <dbReference type="Proteomes" id="UP000518752"/>
    </source>
</evidence>
<dbReference type="AlphaFoldDB" id="A0A8H5GAW6"/>
<feature type="domain" description="Transposase Tc1-like" evidence="1">
    <location>
        <begin position="60"/>
        <end position="115"/>
    </location>
</feature>
<keyword evidence="3" id="KW-1185">Reference proteome</keyword>
<proteinExistence type="predicted"/>
<dbReference type="Proteomes" id="UP000518752">
    <property type="component" value="Unassembled WGS sequence"/>
</dbReference>
<dbReference type="GO" id="GO:0003677">
    <property type="term" value="F:DNA binding"/>
    <property type="evidence" value="ECO:0007669"/>
    <property type="project" value="InterPro"/>
</dbReference>
<dbReference type="GO" id="GO:0015074">
    <property type="term" value="P:DNA integration"/>
    <property type="evidence" value="ECO:0007669"/>
    <property type="project" value="InterPro"/>
</dbReference>
<gene>
    <name evidence="2" type="ORF">D9757_014124</name>
</gene>
<dbReference type="InterPro" id="IPR002492">
    <property type="entry name" value="Transposase_Tc1-like"/>
</dbReference>
<protein>
    <recommendedName>
        <fullName evidence="1">Transposase Tc1-like domain-containing protein</fullName>
    </recommendedName>
</protein>
<dbReference type="GO" id="GO:0006313">
    <property type="term" value="P:DNA transposition"/>
    <property type="evidence" value="ECO:0007669"/>
    <property type="project" value="InterPro"/>
</dbReference>
<dbReference type="Pfam" id="PF01498">
    <property type="entry name" value="HTH_Tnp_Tc3_2"/>
    <property type="match status" value="1"/>
</dbReference>
<dbReference type="Gene3D" id="3.30.420.10">
    <property type="entry name" value="Ribonuclease H-like superfamily/Ribonuclease H"/>
    <property type="match status" value="1"/>
</dbReference>
<evidence type="ECO:0000313" key="2">
    <source>
        <dbReference type="EMBL" id="KAF5361561.1"/>
    </source>
</evidence>
<dbReference type="OrthoDB" id="2431447at2759"/>
<evidence type="ECO:0000259" key="1">
    <source>
        <dbReference type="Pfam" id="PF01498"/>
    </source>
</evidence>
<reference evidence="2 3" key="1">
    <citation type="journal article" date="2020" name="ISME J.">
        <title>Uncovering the hidden diversity of litter-decomposition mechanisms in mushroom-forming fungi.</title>
        <authorList>
            <person name="Floudas D."/>
            <person name="Bentzer J."/>
            <person name="Ahren D."/>
            <person name="Johansson T."/>
            <person name="Persson P."/>
            <person name="Tunlid A."/>
        </authorList>
    </citation>
    <scope>NUCLEOTIDE SEQUENCE [LARGE SCALE GENOMIC DNA]</scope>
    <source>
        <strain evidence="2 3">CBS 406.79</strain>
    </source>
</reference>
<dbReference type="EMBL" id="JAACJN010000204">
    <property type="protein sequence ID" value="KAF5361561.1"/>
    <property type="molecule type" value="Genomic_DNA"/>
</dbReference>
<accession>A0A8H5GAW6</accession>
<organism evidence="2 3">
    <name type="scientific">Collybiopsis confluens</name>
    <dbReference type="NCBI Taxonomy" id="2823264"/>
    <lineage>
        <taxon>Eukaryota</taxon>
        <taxon>Fungi</taxon>
        <taxon>Dikarya</taxon>
        <taxon>Basidiomycota</taxon>
        <taxon>Agaricomycotina</taxon>
        <taxon>Agaricomycetes</taxon>
        <taxon>Agaricomycetidae</taxon>
        <taxon>Agaricales</taxon>
        <taxon>Marasmiineae</taxon>
        <taxon>Omphalotaceae</taxon>
        <taxon>Collybiopsis</taxon>
    </lineage>
</organism>
<name>A0A8H5GAW6_9AGAR</name>
<comment type="caution">
    <text evidence="2">The sequence shown here is derived from an EMBL/GenBank/DDBJ whole genome shotgun (WGS) entry which is preliminary data.</text>
</comment>
<dbReference type="InterPro" id="IPR036397">
    <property type="entry name" value="RNaseH_sf"/>
</dbReference>
<sequence length="248" mass="28026">MTHIQHSSPKKNQLIGALMSGKIITQAAEVADIPYGTAKKIIAKYCATSSTSNQPRSGRPSKPFAQLGREVEPQLGATTVRVHLAEEGYHQRVARKVPYLKKVHRKKRLEWGRRNRRTAWDTVIWSDECYVYLDDSHGQVFVTRTADEEFEEDCLIPTFKQSSLCVMVWGCIMKGKKGPLIVLEYPGGRGGGMPNGARYQEQVLEGSLLQFWDAMKSERPDLKFQQDSAPAHTARTTGHWLKDHDITM</sequence>